<organism evidence="6 7">
    <name type="scientific">Candidatus Bilamarchaeum dharawalense</name>
    <dbReference type="NCBI Taxonomy" id="2885759"/>
    <lineage>
        <taxon>Archaea</taxon>
        <taxon>Candidatus Micrarchaeota</taxon>
        <taxon>Candidatus Micrarchaeia</taxon>
        <taxon>Candidatus Anstonellales</taxon>
        <taxon>Candidatus Bilamarchaeaceae</taxon>
        <taxon>Candidatus Bilamarchaeum</taxon>
    </lineage>
</organism>
<dbReference type="NCBIfam" id="TIGR03875">
    <property type="entry name" value="RNA_lig_partner"/>
    <property type="match status" value="1"/>
</dbReference>
<evidence type="ECO:0000256" key="5">
    <source>
        <dbReference type="HAMAP-Rule" id="MF_01078"/>
    </source>
</evidence>
<evidence type="ECO:0000256" key="1">
    <source>
        <dbReference type="ARBA" id="ARBA00022694"/>
    </source>
</evidence>
<keyword evidence="3 5" id="KW-0255">Endonuclease</keyword>
<evidence type="ECO:0000313" key="6">
    <source>
        <dbReference type="EMBL" id="VVC03535.1"/>
    </source>
</evidence>
<keyword evidence="2 5" id="KW-0540">Nuclease</keyword>
<dbReference type="PANTHER" id="PTHR41173:SF1">
    <property type="entry name" value="RNA-FREE RIBONUCLEASE P"/>
    <property type="match status" value="1"/>
</dbReference>
<dbReference type="InterPro" id="IPR029060">
    <property type="entry name" value="PIN-like_dom_sf"/>
</dbReference>
<evidence type="ECO:0000256" key="3">
    <source>
        <dbReference type="ARBA" id="ARBA00022759"/>
    </source>
</evidence>
<dbReference type="PANTHER" id="PTHR41173">
    <property type="entry name" value="UPF0278 PROTEIN TK1425"/>
    <property type="match status" value="1"/>
</dbReference>
<dbReference type="InterPro" id="IPR014856">
    <property type="entry name" value="RNA_free_RNase_P"/>
</dbReference>
<sequence>MSSRKYVLDTSLFVNPYAREKFGKDPSSAITAFVEHVSGLEVDFYMPPIVFKELSNFVEAKALGEFELIVKKRAPNTYGIFLPAAIFYEFIEDIRGRMNKGMRLAEEFAKDNHPDNDTKLRKLREKYRDAMRAGILDSKEDFELVLLAKELEAALVSSDEGVIKFAHQIGCECIDPTKFHSFLAKLKKK</sequence>
<dbReference type="HAMAP" id="MF_01078">
    <property type="entry name" value="RNA_free_RNase_P"/>
    <property type="match status" value="1"/>
</dbReference>
<dbReference type="EMBL" id="CABMJJ010000007">
    <property type="protein sequence ID" value="VVC03535.1"/>
    <property type="molecule type" value="Genomic_DNA"/>
</dbReference>
<comment type="similarity">
    <text evidence="5">Belongs to the HARP family.</text>
</comment>
<dbReference type="EC" id="3.1.26.5" evidence="5"/>
<protein>
    <recommendedName>
        <fullName evidence="5">RNA-free ribonuclease P</fullName>
        <shortName evidence="5">RNA-free RNase P</shortName>
        <ecNumber evidence="5">3.1.26.5</ecNumber>
    </recommendedName>
    <alternativeName>
        <fullName evidence="5">Protein-only RNase P</fullName>
    </alternativeName>
</protein>
<comment type="catalytic activity">
    <reaction evidence="5">
        <text>Endonucleolytic cleavage of RNA, removing 5'-extranucleotides from tRNA precursor.</text>
        <dbReference type="EC" id="3.1.26.5"/>
    </reaction>
</comment>
<comment type="caution">
    <text evidence="6">The sequence shown here is derived from an EMBL/GenBank/DDBJ whole genome shotgun (WGS) entry which is preliminary data.</text>
</comment>
<dbReference type="Pfam" id="PF08745">
    <property type="entry name" value="PIN_5"/>
    <property type="match status" value="1"/>
</dbReference>
<dbReference type="GO" id="GO:0001682">
    <property type="term" value="P:tRNA 5'-leader removal"/>
    <property type="evidence" value="ECO:0007669"/>
    <property type="project" value="UniProtKB-UniRule"/>
</dbReference>
<dbReference type="Gene3D" id="3.40.50.1010">
    <property type="entry name" value="5'-nuclease"/>
    <property type="match status" value="1"/>
</dbReference>
<dbReference type="AlphaFoldDB" id="A0A5E4LNE2"/>
<evidence type="ECO:0000256" key="4">
    <source>
        <dbReference type="ARBA" id="ARBA00022801"/>
    </source>
</evidence>
<dbReference type="CDD" id="cd18691">
    <property type="entry name" value="PIN_VapC-like"/>
    <property type="match status" value="1"/>
</dbReference>
<reference evidence="6 7" key="1">
    <citation type="submission" date="2019-08" db="EMBL/GenBank/DDBJ databases">
        <authorList>
            <person name="Vazquez-Campos X."/>
        </authorList>
    </citation>
    <scope>NUCLEOTIDE SEQUENCE [LARGE SCALE GENOMIC DNA]</scope>
    <source>
        <strain evidence="6">LFW-283_2</strain>
    </source>
</reference>
<keyword evidence="1 5" id="KW-0819">tRNA processing</keyword>
<dbReference type="Proteomes" id="UP000789941">
    <property type="component" value="Unassembled WGS sequence"/>
</dbReference>
<gene>
    <name evidence="6" type="ORF">LFW2832_00425</name>
</gene>
<evidence type="ECO:0000256" key="2">
    <source>
        <dbReference type="ARBA" id="ARBA00022722"/>
    </source>
</evidence>
<dbReference type="SUPFAM" id="SSF88723">
    <property type="entry name" value="PIN domain-like"/>
    <property type="match status" value="1"/>
</dbReference>
<keyword evidence="4 5" id="KW-0378">Hydrolase</keyword>
<evidence type="ECO:0000313" key="7">
    <source>
        <dbReference type="Proteomes" id="UP000789941"/>
    </source>
</evidence>
<accession>A0A5E4LNE2</accession>
<proteinExistence type="inferred from homology"/>
<comment type="function">
    <text evidence="5">RNA-free RNase P that catalyzes the removal of the 5'-leader sequence from pre-tRNA to produce the mature 5'-terminus.</text>
</comment>
<name>A0A5E4LNE2_9ARCH</name>
<dbReference type="GO" id="GO:0004526">
    <property type="term" value="F:ribonuclease P activity"/>
    <property type="evidence" value="ECO:0007669"/>
    <property type="project" value="UniProtKB-UniRule"/>
</dbReference>